<dbReference type="EMBL" id="QNTQ01000006">
    <property type="protein sequence ID" value="RBI85754.1"/>
    <property type="molecule type" value="Genomic_DNA"/>
</dbReference>
<sequence>MAETSNRLLRALGNLGLALLNATLVLVALCLFLAWRVLASASDVTERFESALTGTAERIAPVAAELGALNEELGGLRAEIAALRAGAGDRGGGALTARLDALELRLAPLDAGAARLSEITNAAREAPGVVLDRAVDRAVAAAGAETTAAIARLRGCVPPEA</sequence>
<evidence type="ECO:0000313" key="1">
    <source>
        <dbReference type="EMBL" id="RBI85754.1"/>
    </source>
</evidence>
<reference evidence="1 2" key="1">
    <citation type="submission" date="2018-07" db="EMBL/GenBank/DDBJ databases">
        <title>Rhodosalinus sp. strain E84T genomic sequence and assembly.</title>
        <authorList>
            <person name="Liu Z.-W."/>
            <person name="Lu D.-C."/>
        </authorList>
    </citation>
    <scope>NUCLEOTIDE SEQUENCE [LARGE SCALE GENOMIC DNA]</scope>
    <source>
        <strain evidence="1 2">E84</strain>
    </source>
</reference>
<keyword evidence="2" id="KW-1185">Reference proteome</keyword>
<accession>A0A365U9W7</accession>
<dbReference type="RefSeq" id="WP_113289012.1">
    <property type="nucleotide sequence ID" value="NZ_QNTQ01000006.1"/>
</dbReference>
<organism evidence="1 2">
    <name type="scientific">Rhodosalinus halophilus</name>
    <dbReference type="NCBI Taxonomy" id="2259333"/>
    <lineage>
        <taxon>Bacteria</taxon>
        <taxon>Pseudomonadati</taxon>
        <taxon>Pseudomonadota</taxon>
        <taxon>Alphaproteobacteria</taxon>
        <taxon>Rhodobacterales</taxon>
        <taxon>Paracoccaceae</taxon>
        <taxon>Rhodosalinus</taxon>
    </lineage>
</organism>
<comment type="caution">
    <text evidence="1">The sequence shown here is derived from an EMBL/GenBank/DDBJ whole genome shotgun (WGS) entry which is preliminary data.</text>
</comment>
<proteinExistence type="predicted"/>
<gene>
    <name evidence="1" type="ORF">DRV85_08485</name>
</gene>
<protein>
    <submittedName>
        <fullName evidence="1">Uncharacterized protein</fullName>
    </submittedName>
</protein>
<name>A0A365U9W7_9RHOB</name>
<dbReference type="AlphaFoldDB" id="A0A365U9W7"/>
<evidence type="ECO:0000313" key="2">
    <source>
        <dbReference type="Proteomes" id="UP000253370"/>
    </source>
</evidence>
<dbReference type="Proteomes" id="UP000253370">
    <property type="component" value="Unassembled WGS sequence"/>
</dbReference>